<keyword evidence="4 7" id="KW-0812">Transmembrane</keyword>
<evidence type="ECO:0000256" key="1">
    <source>
        <dbReference type="ARBA" id="ARBA00004651"/>
    </source>
</evidence>
<evidence type="ECO:0000256" key="4">
    <source>
        <dbReference type="ARBA" id="ARBA00022692"/>
    </source>
</evidence>
<evidence type="ECO:0000256" key="7">
    <source>
        <dbReference type="RuleBase" id="RU363032"/>
    </source>
</evidence>
<dbReference type="AlphaFoldDB" id="A0A6L6LWW7"/>
<dbReference type="SUPFAM" id="SSF161098">
    <property type="entry name" value="MetI-like"/>
    <property type="match status" value="1"/>
</dbReference>
<feature type="transmembrane region" description="Helical" evidence="7">
    <location>
        <begin position="74"/>
        <end position="96"/>
    </location>
</feature>
<dbReference type="InterPro" id="IPR035906">
    <property type="entry name" value="MetI-like_sf"/>
</dbReference>
<reference evidence="9 10" key="1">
    <citation type="journal article" date="2019" name="Nat. Med.">
        <title>A library of human gut bacterial isolates paired with longitudinal multiomics data enables mechanistic microbiome research.</title>
        <authorList>
            <person name="Poyet M."/>
            <person name="Groussin M."/>
            <person name="Gibbons S.M."/>
            <person name="Avila-Pacheco J."/>
            <person name="Jiang X."/>
            <person name="Kearney S.M."/>
            <person name="Perrotta A.R."/>
            <person name="Berdy B."/>
            <person name="Zhao S."/>
            <person name="Lieberman T.D."/>
            <person name="Swanson P.K."/>
            <person name="Smith M."/>
            <person name="Roesemann S."/>
            <person name="Alexander J.E."/>
            <person name="Rich S.A."/>
            <person name="Livny J."/>
            <person name="Vlamakis H."/>
            <person name="Clish C."/>
            <person name="Bullock K."/>
            <person name="Deik A."/>
            <person name="Scott J."/>
            <person name="Pierce K.A."/>
            <person name="Xavier R.J."/>
            <person name="Alm E.J."/>
        </authorList>
    </citation>
    <scope>NUCLEOTIDE SEQUENCE [LARGE SCALE GENOMIC DNA]</scope>
    <source>
        <strain evidence="9 10">BIOML-A4</strain>
    </source>
</reference>
<dbReference type="Pfam" id="PF00528">
    <property type="entry name" value="BPD_transp_1"/>
    <property type="match status" value="1"/>
</dbReference>
<accession>A0A6L6LWW7</accession>
<feature type="transmembrane region" description="Helical" evidence="7">
    <location>
        <begin position="108"/>
        <end position="127"/>
    </location>
</feature>
<keyword evidence="3" id="KW-1003">Cell membrane</keyword>
<keyword evidence="5 7" id="KW-1133">Transmembrane helix</keyword>
<evidence type="ECO:0000313" key="10">
    <source>
        <dbReference type="Proteomes" id="UP000472755"/>
    </source>
</evidence>
<feature type="transmembrane region" description="Helical" evidence="7">
    <location>
        <begin position="12"/>
        <end position="36"/>
    </location>
</feature>
<evidence type="ECO:0000256" key="5">
    <source>
        <dbReference type="ARBA" id="ARBA00022989"/>
    </source>
</evidence>
<dbReference type="Gene3D" id="1.10.3720.10">
    <property type="entry name" value="MetI-like"/>
    <property type="match status" value="1"/>
</dbReference>
<dbReference type="GO" id="GO:0055085">
    <property type="term" value="P:transmembrane transport"/>
    <property type="evidence" value="ECO:0007669"/>
    <property type="project" value="InterPro"/>
</dbReference>
<dbReference type="PANTHER" id="PTHR30193">
    <property type="entry name" value="ABC TRANSPORTER PERMEASE PROTEIN"/>
    <property type="match status" value="1"/>
</dbReference>
<dbReference type="CDD" id="cd06261">
    <property type="entry name" value="TM_PBP2"/>
    <property type="match status" value="1"/>
</dbReference>
<evidence type="ECO:0000256" key="6">
    <source>
        <dbReference type="ARBA" id="ARBA00023136"/>
    </source>
</evidence>
<dbReference type="Proteomes" id="UP000472755">
    <property type="component" value="Unassembled WGS sequence"/>
</dbReference>
<dbReference type="EMBL" id="WMZU01000059">
    <property type="protein sequence ID" value="MTS29227.1"/>
    <property type="molecule type" value="Genomic_DNA"/>
</dbReference>
<keyword evidence="2 7" id="KW-0813">Transport</keyword>
<comment type="subcellular location">
    <subcellularLocation>
        <location evidence="1 7">Cell membrane</location>
        <topology evidence="1 7">Multi-pass membrane protein</topology>
    </subcellularLocation>
</comment>
<dbReference type="InterPro" id="IPR000515">
    <property type="entry name" value="MetI-like"/>
</dbReference>
<sequence length="293" mass="31997">MHSQSNKNIYPFWMLLPALAVYTVFTIVPVVISIALSFTDWNIERLYAPEWKGVSNFITLFQDDIFLRSIGNTLIFALFTTVLKTVGGLLLALALYKAFAGSGVLRAVFYAPCALSVTVVGVLFKSILANDGLLNYALSMVNLGGLATNWLAEYGTALGSTIVVESWMWAGFNMFIFISALQAVPKDLYEYAEIEGASKTVTFFKITLPLIAPAMTTVVTLSVSGGLKVFDIIYVLTNGGPGFDTQVLSTYTYQSFSLGFLGESSAATVILSLIVVTISFILNRYLVEKEVRL</sequence>
<feature type="transmembrane region" description="Helical" evidence="7">
    <location>
        <begin position="133"/>
        <end position="152"/>
    </location>
</feature>
<protein>
    <submittedName>
        <fullName evidence="9">ABC transporter permease subunit</fullName>
    </submittedName>
</protein>
<comment type="caution">
    <text evidence="9">The sequence shown here is derived from an EMBL/GenBank/DDBJ whole genome shotgun (WGS) entry which is preliminary data.</text>
</comment>
<dbReference type="RefSeq" id="WP_155202535.1">
    <property type="nucleotide sequence ID" value="NZ_JAFHCG010000048.1"/>
</dbReference>
<keyword evidence="6 7" id="KW-0472">Membrane</keyword>
<proteinExistence type="inferred from homology"/>
<organism evidence="9 10">
    <name type="scientific">Ruthenibacterium lactatiformans</name>
    <dbReference type="NCBI Taxonomy" id="1550024"/>
    <lineage>
        <taxon>Bacteria</taxon>
        <taxon>Bacillati</taxon>
        <taxon>Bacillota</taxon>
        <taxon>Clostridia</taxon>
        <taxon>Eubacteriales</taxon>
        <taxon>Oscillospiraceae</taxon>
        <taxon>Ruthenibacterium</taxon>
    </lineage>
</organism>
<evidence type="ECO:0000259" key="8">
    <source>
        <dbReference type="PROSITE" id="PS50928"/>
    </source>
</evidence>
<dbReference type="GO" id="GO:0005886">
    <property type="term" value="C:plasma membrane"/>
    <property type="evidence" value="ECO:0007669"/>
    <property type="project" value="UniProtKB-SubCell"/>
</dbReference>
<evidence type="ECO:0000256" key="2">
    <source>
        <dbReference type="ARBA" id="ARBA00022448"/>
    </source>
</evidence>
<feature type="transmembrane region" description="Helical" evidence="7">
    <location>
        <begin position="164"/>
        <end position="184"/>
    </location>
</feature>
<dbReference type="PANTHER" id="PTHR30193:SF37">
    <property type="entry name" value="INNER MEMBRANE ABC TRANSPORTER PERMEASE PROTEIN YCJO"/>
    <property type="match status" value="1"/>
</dbReference>
<feature type="transmembrane region" description="Helical" evidence="7">
    <location>
        <begin position="266"/>
        <end position="287"/>
    </location>
</feature>
<dbReference type="InterPro" id="IPR051393">
    <property type="entry name" value="ABC_transporter_permease"/>
</dbReference>
<name>A0A6L6LWW7_9FIRM</name>
<feature type="domain" description="ABC transmembrane type-1" evidence="8">
    <location>
        <begin position="70"/>
        <end position="282"/>
    </location>
</feature>
<dbReference type="PROSITE" id="PS50928">
    <property type="entry name" value="ABC_TM1"/>
    <property type="match status" value="1"/>
</dbReference>
<comment type="similarity">
    <text evidence="7">Belongs to the binding-protein-dependent transport system permease family.</text>
</comment>
<gene>
    <name evidence="9" type="ORF">GMD59_18375</name>
</gene>
<dbReference type="SUPFAM" id="SSF160964">
    <property type="entry name" value="MalF N-terminal region-like"/>
    <property type="match status" value="1"/>
</dbReference>
<evidence type="ECO:0000256" key="3">
    <source>
        <dbReference type="ARBA" id="ARBA00022475"/>
    </source>
</evidence>
<evidence type="ECO:0000313" key="9">
    <source>
        <dbReference type="EMBL" id="MTS29227.1"/>
    </source>
</evidence>